<dbReference type="GO" id="GO:0030295">
    <property type="term" value="F:protein kinase activator activity"/>
    <property type="evidence" value="ECO:0007669"/>
    <property type="project" value="TreeGrafter"/>
</dbReference>
<comment type="subcellular location">
    <subcellularLocation>
        <location evidence="2">Membrane</location>
    </subcellularLocation>
</comment>
<evidence type="ECO:0000256" key="8">
    <source>
        <dbReference type="ARBA" id="ARBA00022840"/>
    </source>
</evidence>
<evidence type="ECO:0000256" key="9">
    <source>
        <dbReference type="ARBA" id="ARBA00023012"/>
    </source>
</evidence>
<name>A0A9X2CWW0_9BACI</name>
<comment type="catalytic activity">
    <reaction evidence="1">
        <text>ATP + protein L-histidine = ADP + protein N-phospho-L-histidine.</text>
        <dbReference type="EC" id="2.7.13.3"/>
    </reaction>
</comment>
<feature type="domain" description="Histidine kinase" evidence="10">
    <location>
        <begin position="222"/>
        <end position="433"/>
    </location>
</feature>
<dbReference type="Gene3D" id="3.30.565.10">
    <property type="entry name" value="Histidine kinase-like ATPase, C-terminal domain"/>
    <property type="match status" value="1"/>
</dbReference>
<dbReference type="PANTHER" id="PTHR42878:SF7">
    <property type="entry name" value="SENSOR HISTIDINE KINASE GLRK"/>
    <property type="match status" value="1"/>
</dbReference>
<comment type="caution">
    <text evidence="11">The sequence shown here is derived from an EMBL/GenBank/DDBJ whole genome shotgun (WGS) entry which is preliminary data.</text>
</comment>
<evidence type="ECO:0000256" key="4">
    <source>
        <dbReference type="ARBA" id="ARBA00022553"/>
    </source>
</evidence>
<dbReference type="PANTHER" id="PTHR42878">
    <property type="entry name" value="TWO-COMPONENT HISTIDINE KINASE"/>
    <property type="match status" value="1"/>
</dbReference>
<dbReference type="SUPFAM" id="SSF55874">
    <property type="entry name" value="ATPase domain of HSP90 chaperone/DNA topoisomerase II/histidine kinase"/>
    <property type="match status" value="1"/>
</dbReference>
<dbReference type="InterPro" id="IPR004358">
    <property type="entry name" value="Sig_transdc_His_kin-like_C"/>
</dbReference>
<dbReference type="PROSITE" id="PS50109">
    <property type="entry name" value="HIS_KIN"/>
    <property type="match status" value="1"/>
</dbReference>
<protein>
    <recommendedName>
        <fullName evidence="3">histidine kinase</fullName>
        <ecNumber evidence="3">2.7.13.3</ecNumber>
    </recommendedName>
</protein>
<proteinExistence type="predicted"/>
<dbReference type="InterPro" id="IPR005467">
    <property type="entry name" value="His_kinase_dom"/>
</dbReference>
<evidence type="ECO:0000259" key="10">
    <source>
        <dbReference type="PROSITE" id="PS50109"/>
    </source>
</evidence>
<evidence type="ECO:0000313" key="12">
    <source>
        <dbReference type="Proteomes" id="UP001139150"/>
    </source>
</evidence>
<keyword evidence="7" id="KW-0418">Kinase</keyword>
<dbReference type="EC" id="2.7.13.3" evidence="3"/>
<keyword evidence="5" id="KW-0808">Transferase</keyword>
<keyword evidence="6" id="KW-0547">Nucleotide-binding</keyword>
<keyword evidence="9" id="KW-0902">Two-component regulatory system</keyword>
<evidence type="ECO:0000256" key="7">
    <source>
        <dbReference type="ARBA" id="ARBA00022777"/>
    </source>
</evidence>
<dbReference type="RefSeq" id="WP_250098601.1">
    <property type="nucleotide sequence ID" value="NZ_JAKRYL010000038.1"/>
</dbReference>
<evidence type="ECO:0000256" key="5">
    <source>
        <dbReference type="ARBA" id="ARBA00022679"/>
    </source>
</evidence>
<dbReference type="InterPro" id="IPR003661">
    <property type="entry name" value="HisK_dim/P_dom"/>
</dbReference>
<dbReference type="GO" id="GO:0005524">
    <property type="term" value="F:ATP binding"/>
    <property type="evidence" value="ECO:0007669"/>
    <property type="project" value="UniProtKB-KW"/>
</dbReference>
<dbReference type="InterPro" id="IPR036890">
    <property type="entry name" value="HATPase_C_sf"/>
</dbReference>
<accession>A0A9X2CWW0</accession>
<sequence length="433" mass="49881">MKVKTRSISLTEKIHVKDGSHILYFYDSDERYIENLVSFILSAKVMNQHAIIIESYDTYAAVLKKIGNQLEELGIDEILHYKNNIEFYQTYGDFKFERALESFKTAVQPFVDENLSVRVWGKVAWKDLTYDKEDLNRYECECDLTVSEIGYMTVCVYDGREVPASVQTEMMRSHPYLMTDTDLVKSSLYNHKDHTVFPSLAAQKKIETELDFYRQKLDFIHVVAHEVRNPLTVIKSFATILKSELLDPDIQAKLSLIEDYSVAIDHEIHHIIQTEQMLTIDTFWKTKLIKALPSIKEVVEVMTIKARTQNIELVSNLEVPPNTIINGNLMGIKLIISNLLSNAIKYSHEGETVTIDSFVKDYRLYIHIVDKGVGMTPENLERLYQKYQKINQEVAGQGIGLFMVYQIVKHFKGDIDIVSEEGKGTEVKLSFPL</sequence>
<evidence type="ECO:0000256" key="6">
    <source>
        <dbReference type="ARBA" id="ARBA00022741"/>
    </source>
</evidence>
<keyword evidence="4" id="KW-0597">Phosphoprotein</keyword>
<dbReference type="CDD" id="cd00082">
    <property type="entry name" value="HisKA"/>
    <property type="match status" value="1"/>
</dbReference>
<dbReference type="EMBL" id="JAKRYL010000038">
    <property type="protein sequence ID" value="MCL7749746.1"/>
    <property type="molecule type" value="Genomic_DNA"/>
</dbReference>
<dbReference type="Pfam" id="PF14417">
    <property type="entry name" value="MEDS"/>
    <property type="match status" value="1"/>
</dbReference>
<dbReference type="Pfam" id="PF02518">
    <property type="entry name" value="HATPase_c"/>
    <property type="match status" value="1"/>
</dbReference>
<gene>
    <name evidence="11" type="ORF">MF646_21765</name>
</gene>
<dbReference type="Pfam" id="PF00512">
    <property type="entry name" value="HisKA"/>
    <property type="match status" value="1"/>
</dbReference>
<dbReference type="GO" id="GO:0000156">
    <property type="term" value="F:phosphorelay response regulator activity"/>
    <property type="evidence" value="ECO:0007669"/>
    <property type="project" value="TreeGrafter"/>
</dbReference>
<dbReference type="InterPro" id="IPR036097">
    <property type="entry name" value="HisK_dim/P_sf"/>
</dbReference>
<dbReference type="PRINTS" id="PR00344">
    <property type="entry name" value="BCTRLSENSOR"/>
</dbReference>
<keyword evidence="12" id="KW-1185">Reference proteome</keyword>
<evidence type="ECO:0000256" key="3">
    <source>
        <dbReference type="ARBA" id="ARBA00012438"/>
    </source>
</evidence>
<keyword evidence="8" id="KW-0067">ATP-binding</keyword>
<dbReference type="GO" id="GO:0000155">
    <property type="term" value="F:phosphorelay sensor kinase activity"/>
    <property type="evidence" value="ECO:0007669"/>
    <property type="project" value="InterPro"/>
</dbReference>
<evidence type="ECO:0000256" key="2">
    <source>
        <dbReference type="ARBA" id="ARBA00004370"/>
    </source>
</evidence>
<organism evidence="11 12">
    <name type="scientific">Halalkalibacter alkaliphilus</name>
    <dbReference type="NCBI Taxonomy" id="2917993"/>
    <lineage>
        <taxon>Bacteria</taxon>
        <taxon>Bacillati</taxon>
        <taxon>Bacillota</taxon>
        <taxon>Bacilli</taxon>
        <taxon>Bacillales</taxon>
        <taxon>Bacillaceae</taxon>
        <taxon>Halalkalibacter</taxon>
    </lineage>
</organism>
<dbReference type="SMART" id="SM00387">
    <property type="entry name" value="HATPase_c"/>
    <property type="match status" value="1"/>
</dbReference>
<dbReference type="Proteomes" id="UP001139150">
    <property type="component" value="Unassembled WGS sequence"/>
</dbReference>
<dbReference type="InterPro" id="IPR003594">
    <property type="entry name" value="HATPase_dom"/>
</dbReference>
<dbReference type="InterPro" id="IPR050351">
    <property type="entry name" value="BphY/WalK/GraS-like"/>
</dbReference>
<dbReference type="Gene3D" id="1.10.287.130">
    <property type="match status" value="1"/>
</dbReference>
<dbReference type="GO" id="GO:0007234">
    <property type="term" value="P:osmosensory signaling via phosphorelay pathway"/>
    <property type="evidence" value="ECO:0007669"/>
    <property type="project" value="TreeGrafter"/>
</dbReference>
<dbReference type="AlphaFoldDB" id="A0A9X2CWW0"/>
<evidence type="ECO:0000313" key="11">
    <source>
        <dbReference type="EMBL" id="MCL7749746.1"/>
    </source>
</evidence>
<evidence type="ECO:0000256" key="1">
    <source>
        <dbReference type="ARBA" id="ARBA00000085"/>
    </source>
</evidence>
<dbReference type="InterPro" id="IPR025847">
    <property type="entry name" value="MEDS_domain"/>
</dbReference>
<dbReference type="SUPFAM" id="SSF47384">
    <property type="entry name" value="Homodimeric domain of signal transducing histidine kinase"/>
    <property type="match status" value="1"/>
</dbReference>
<reference evidence="11" key="1">
    <citation type="submission" date="2022-02" db="EMBL/GenBank/DDBJ databases">
        <title>Halalkalibacter sp. nov. isolated from Lonar Lake, India.</title>
        <authorList>
            <person name="Joshi A."/>
            <person name="Thite S."/>
            <person name="Lodha T."/>
        </authorList>
    </citation>
    <scope>NUCLEOTIDE SEQUENCE</scope>
    <source>
        <strain evidence="11">MEB205</strain>
    </source>
</reference>